<dbReference type="InterPro" id="IPR045518">
    <property type="entry name" value="2EXR"/>
</dbReference>
<evidence type="ECO:0000259" key="2">
    <source>
        <dbReference type="Pfam" id="PF20150"/>
    </source>
</evidence>
<dbReference type="EMBL" id="LAYC01000003">
    <property type="protein sequence ID" value="KYK56154.1"/>
    <property type="molecule type" value="Genomic_DNA"/>
</dbReference>
<dbReference type="Proteomes" id="UP000076580">
    <property type="component" value="Chromosome 03"/>
</dbReference>
<feature type="domain" description="2EXR" evidence="2">
    <location>
        <begin position="7"/>
        <end position="40"/>
    </location>
</feature>
<evidence type="ECO:0000256" key="1">
    <source>
        <dbReference type="SAM" id="MobiDB-lite"/>
    </source>
</evidence>
<dbReference type="Pfam" id="PF20150">
    <property type="entry name" value="2EXR"/>
    <property type="match status" value="1"/>
</dbReference>
<evidence type="ECO:0000313" key="4">
    <source>
        <dbReference type="Proteomes" id="UP000076580"/>
    </source>
</evidence>
<dbReference type="InParanoid" id="A0A151GGE1"/>
<evidence type="ECO:0000313" key="3">
    <source>
        <dbReference type="EMBL" id="KYK56154.1"/>
    </source>
</evidence>
<comment type="caution">
    <text evidence="3">The sequence shown here is derived from an EMBL/GenBank/DDBJ whole genome shotgun (WGS) entry which is preliminary data.</text>
</comment>
<feature type="region of interest" description="Disordered" evidence="1">
    <location>
        <begin position="45"/>
        <end position="75"/>
    </location>
</feature>
<keyword evidence="4" id="KW-1185">Reference proteome</keyword>
<sequence length="503" mass="56493">MDLPSGFHLFPFLPPEIRHKVWEAHLTDPGVNFLKVEPVDGAWNWGSTPPWPGTHLGDGDGVGHGVGHQNNGENDIDDVDRVLLLESQAQHRSPSPPSRLPSLPTPLHHPPPRARPWPMLTAELVASNPNHQVDISNYVALYKRLAILCDVDRETDALTRSLWHRPKALRLGNGNIVALQGSPDLVCLEYLPPQLFNSDGNLDFQLDCPGLDSIKRAAVKFSPIWHPKVLAPKGGADCAKPDEVLDRGRYPAHLYQLLARHFPKLEEFYLIDYFIVKRKDDDEMPPPQREQPSRGDGSLRKFRARGRLFHEMSSDGSSNGSWKMDPKTRGICAWLRESFVRYANGSSFGRHESPETVRFGILACDWSIPVPCLLRPRPGPTIPGHRKPTRPRRGAPSKMFIQAAAKMVRHSCNSRAHEIPRSLTGRRVVATCHRFLSVAGTCRNFTPSVPPRRNRVDASVPAERPWRFGGRRESTGSAEFEFGAERESNYLFTFEVRRALAEG</sequence>
<feature type="compositionally biased region" description="Pro residues" evidence="1">
    <location>
        <begin position="94"/>
        <end position="113"/>
    </location>
</feature>
<feature type="region of interest" description="Disordered" evidence="1">
    <location>
        <begin position="89"/>
        <end position="113"/>
    </location>
</feature>
<organism evidence="3 4">
    <name type="scientific">Drechmeria coniospora</name>
    <name type="common">Nematophagous fungus</name>
    <name type="synonym">Meria coniospora</name>
    <dbReference type="NCBI Taxonomy" id="98403"/>
    <lineage>
        <taxon>Eukaryota</taxon>
        <taxon>Fungi</taxon>
        <taxon>Dikarya</taxon>
        <taxon>Ascomycota</taxon>
        <taxon>Pezizomycotina</taxon>
        <taxon>Sordariomycetes</taxon>
        <taxon>Hypocreomycetidae</taxon>
        <taxon>Hypocreales</taxon>
        <taxon>Ophiocordycipitaceae</taxon>
        <taxon>Drechmeria</taxon>
    </lineage>
</organism>
<reference evidence="3 4" key="1">
    <citation type="journal article" date="2016" name="Sci. Rep.">
        <title>Insights into Adaptations to a Near-Obligate Nematode Endoparasitic Lifestyle from the Finished Genome of Drechmeria coniospora.</title>
        <authorList>
            <person name="Zhang L."/>
            <person name="Zhou Z."/>
            <person name="Guo Q."/>
            <person name="Fokkens L."/>
            <person name="Miskei M."/>
            <person name="Pocsi I."/>
            <person name="Zhang W."/>
            <person name="Chen M."/>
            <person name="Wang L."/>
            <person name="Sun Y."/>
            <person name="Donzelli B.G."/>
            <person name="Gibson D.M."/>
            <person name="Nelson D.R."/>
            <person name="Luo J.G."/>
            <person name="Rep M."/>
            <person name="Liu H."/>
            <person name="Yang S."/>
            <person name="Wang J."/>
            <person name="Krasnoff S.B."/>
            <person name="Xu Y."/>
            <person name="Molnar I."/>
            <person name="Lin M."/>
        </authorList>
    </citation>
    <scope>NUCLEOTIDE SEQUENCE [LARGE SCALE GENOMIC DNA]</scope>
    <source>
        <strain evidence="3 4">ARSEF 6962</strain>
    </source>
</reference>
<dbReference type="AlphaFoldDB" id="A0A151GGE1"/>
<accession>A0A151GGE1</accession>
<proteinExistence type="predicted"/>
<gene>
    <name evidence="3" type="ORF">DCS_08121</name>
</gene>
<name>A0A151GGE1_DRECN</name>
<dbReference type="RefSeq" id="XP_040655506.1">
    <property type="nucleotide sequence ID" value="XM_040805402.1"/>
</dbReference>
<dbReference type="STRING" id="98403.A0A151GGE1"/>
<protein>
    <recommendedName>
        <fullName evidence="2">2EXR domain-containing protein</fullName>
    </recommendedName>
</protein>
<dbReference type="GeneID" id="63720764"/>